<organism evidence="5 6">
    <name type="scientific">Pinibacter soli</name>
    <dbReference type="NCBI Taxonomy" id="3044211"/>
    <lineage>
        <taxon>Bacteria</taxon>
        <taxon>Pseudomonadati</taxon>
        <taxon>Bacteroidota</taxon>
        <taxon>Chitinophagia</taxon>
        <taxon>Chitinophagales</taxon>
        <taxon>Chitinophagaceae</taxon>
        <taxon>Pinibacter</taxon>
    </lineage>
</organism>
<dbReference type="InterPro" id="IPR008979">
    <property type="entry name" value="Galactose-bd-like_sf"/>
</dbReference>
<dbReference type="Gene3D" id="1.50.10.10">
    <property type="match status" value="1"/>
</dbReference>
<dbReference type="InterPro" id="IPR008928">
    <property type="entry name" value="6-hairpin_glycosidase_sf"/>
</dbReference>
<dbReference type="InterPro" id="IPR032515">
    <property type="entry name" value="DUF4964"/>
</dbReference>
<evidence type="ECO:0000256" key="1">
    <source>
        <dbReference type="SAM" id="SignalP"/>
    </source>
</evidence>
<dbReference type="InterPro" id="IPR052743">
    <property type="entry name" value="Glutaminase_GtaA"/>
</dbReference>
<protein>
    <submittedName>
        <fullName evidence="5">DUF4965 domain-containing protein</fullName>
    </submittedName>
</protein>
<accession>A0ABT6RCN9</accession>
<dbReference type="Pfam" id="PF16335">
    <property type="entry name" value="GtaA_6_Hairpin"/>
    <property type="match status" value="1"/>
</dbReference>
<feature type="domain" description="Glutaminase A N-terminal" evidence="4">
    <location>
        <begin position="243"/>
        <end position="462"/>
    </location>
</feature>
<feature type="domain" description="DUF4964" evidence="2">
    <location>
        <begin position="22"/>
        <end position="85"/>
    </location>
</feature>
<dbReference type="PANTHER" id="PTHR31987">
    <property type="entry name" value="GLUTAMINASE A-RELATED"/>
    <property type="match status" value="1"/>
</dbReference>
<keyword evidence="6" id="KW-1185">Reference proteome</keyword>
<proteinExistence type="predicted"/>
<reference evidence="5 6" key="1">
    <citation type="submission" date="2023-05" db="EMBL/GenBank/DDBJ databases">
        <title>Genome sequence of Pinibacter sp. MAH-24.</title>
        <authorList>
            <person name="Huq M.A."/>
        </authorList>
    </citation>
    <scope>NUCLEOTIDE SEQUENCE [LARGE SCALE GENOMIC DNA]</scope>
    <source>
        <strain evidence="5 6">MAH-24</strain>
    </source>
</reference>
<dbReference type="EMBL" id="JASBRG010000007">
    <property type="protein sequence ID" value="MDI3320344.1"/>
    <property type="molecule type" value="Genomic_DNA"/>
</dbReference>
<feature type="chain" id="PRO_5045643996" evidence="1">
    <location>
        <begin position="20"/>
        <end position="820"/>
    </location>
</feature>
<dbReference type="InterPro" id="IPR012341">
    <property type="entry name" value="6hp_glycosidase-like_sf"/>
</dbReference>
<dbReference type="Gene3D" id="2.60.120.260">
    <property type="entry name" value="Galactose-binding domain-like"/>
    <property type="match status" value="1"/>
</dbReference>
<dbReference type="SUPFAM" id="SSF48208">
    <property type="entry name" value="Six-hairpin glycosidases"/>
    <property type="match status" value="1"/>
</dbReference>
<feature type="signal peptide" evidence="1">
    <location>
        <begin position="1"/>
        <end position="19"/>
    </location>
</feature>
<keyword evidence="1" id="KW-0732">Signal</keyword>
<evidence type="ECO:0000259" key="4">
    <source>
        <dbReference type="Pfam" id="PF17168"/>
    </source>
</evidence>
<evidence type="ECO:0000259" key="2">
    <source>
        <dbReference type="Pfam" id="PF16334"/>
    </source>
</evidence>
<dbReference type="SUPFAM" id="SSF49785">
    <property type="entry name" value="Galactose-binding domain-like"/>
    <property type="match status" value="1"/>
</dbReference>
<dbReference type="Pfam" id="PF16334">
    <property type="entry name" value="DUF4964"/>
    <property type="match status" value="1"/>
</dbReference>
<gene>
    <name evidence="5" type="ORF">QJ048_11200</name>
</gene>
<evidence type="ECO:0000313" key="5">
    <source>
        <dbReference type="EMBL" id="MDI3320344.1"/>
    </source>
</evidence>
<evidence type="ECO:0000259" key="3">
    <source>
        <dbReference type="Pfam" id="PF16335"/>
    </source>
</evidence>
<sequence>MKRLLLAAIVLGLSVQSIAQLHKAPAYPLIAHDTYFSVWSFTDQLNGSITKHWTGADQSLNGLIKVDNKVYRFMGAEEQTFLTILPAADEKNYSVQYTETNPGGDWMNAIFNDKAWQTGPAPFSDNTDAKGATTWKSKNLWMRRTFNMSSLPAGKIYLKLNHDDNVEVYLNDKKIYNKDGWVRKFIYIPVDASAFKKGYNMLAIHCANTAGGAYLDAGIVIEQVNESTTISDAKQTDVNISATQTAYSFICGPVKLDVTFTSPLLMSDLKIMARPVSYITTKVAATDGKQHDVNVYLGTSTDLAVNEPTQSVTTSAYSTGDLLILKAGTVAQPILQKKGDDVRIDWGYLYVAAPKASKATQFIATPEDALAAFKRSTIAKTSADKHLTLATVVPFGKVGANAAEQFVMIGYDDINPVQFFGKNLLPWWKENGGTIESELADANIAYKSVISQCNTFDADLYKNALESGGQDYAQLCVLAYRQSIAAHKLVKSPQGDLLFLSKENFSNGSINTVDITYPSAPMYLLYNPDLLKGMMTGIFYYSESGKWTKPFAAHDLGTYPLANGQTYGEDMPVEESGNMIICAAAIAKAEGNAAYARKHWKTLSAWAAYLKKAGFDPANQLCTDDFAGHLARNANLSVKAIIALGAYAKLAEQLGEKATAETYKKTASEMAAKWATMAADGDHYALTFDKKNTWSQKYNMVWDKLLGLNLFPKDVYVKEVKYYLTKQNVYGLPLDSRKSYTKSDWIVWTATLADNQKDFQAFVKPLLKYVEETPTRVPLSDWHETTNGQQVGFQARSVVGGYYIKMLEDKWKNQELGIRK</sequence>
<dbReference type="RefSeq" id="WP_282334441.1">
    <property type="nucleotide sequence ID" value="NZ_JASBRG010000007.1"/>
</dbReference>
<dbReference type="Proteomes" id="UP001226434">
    <property type="component" value="Unassembled WGS sequence"/>
</dbReference>
<evidence type="ECO:0000313" key="6">
    <source>
        <dbReference type="Proteomes" id="UP001226434"/>
    </source>
</evidence>
<dbReference type="PANTHER" id="PTHR31987:SF1">
    <property type="entry name" value="GLUTAMINASE A"/>
    <property type="match status" value="1"/>
</dbReference>
<dbReference type="InterPro" id="IPR032514">
    <property type="entry name" value="GtaA_central"/>
</dbReference>
<dbReference type="InterPro" id="IPR033433">
    <property type="entry name" value="GtaA_N"/>
</dbReference>
<feature type="domain" description="Glutaminase A central" evidence="3">
    <location>
        <begin position="469"/>
        <end position="805"/>
    </location>
</feature>
<dbReference type="Pfam" id="PF17168">
    <property type="entry name" value="DUF5127"/>
    <property type="match status" value="1"/>
</dbReference>
<name>A0ABT6RCN9_9BACT</name>
<comment type="caution">
    <text evidence="5">The sequence shown here is derived from an EMBL/GenBank/DDBJ whole genome shotgun (WGS) entry which is preliminary data.</text>
</comment>